<evidence type="ECO:0000256" key="8">
    <source>
        <dbReference type="PROSITE-ProRule" id="PRU00124"/>
    </source>
</evidence>
<accession>A0A8R2R1U8</accession>
<evidence type="ECO:0000256" key="6">
    <source>
        <dbReference type="ARBA" id="ARBA00023157"/>
    </source>
</evidence>
<dbReference type="Pfam" id="PF00057">
    <property type="entry name" value="Ldl_recept_a"/>
    <property type="match status" value="1"/>
</dbReference>
<dbReference type="PROSITE" id="PS50986">
    <property type="entry name" value="MANSC"/>
    <property type="match status" value="1"/>
</dbReference>
<organism evidence="14 15">
    <name type="scientific">Bombyx mori</name>
    <name type="common">Silk moth</name>
    <dbReference type="NCBI Taxonomy" id="7091"/>
    <lineage>
        <taxon>Eukaryota</taxon>
        <taxon>Metazoa</taxon>
        <taxon>Ecdysozoa</taxon>
        <taxon>Arthropoda</taxon>
        <taxon>Hexapoda</taxon>
        <taxon>Insecta</taxon>
        <taxon>Pterygota</taxon>
        <taxon>Neoptera</taxon>
        <taxon>Endopterygota</taxon>
        <taxon>Lepidoptera</taxon>
        <taxon>Glossata</taxon>
        <taxon>Ditrysia</taxon>
        <taxon>Bombycoidea</taxon>
        <taxon>Bombycidae</taxon>
        <taxon>Bombycinae</taxon>
        <taxon>Bombyx</taxon>
    </lineage>
</organism>
<feature type="compositionally biased region" description="Low complexity" evidence="10">
    <location>
        <begin position="171"/>
        <end position="182"/>
    </location>
</feature>
<gene>
    <name evidence="14" type="primary">692993</name>
</gene>
<feature type="domain" description="MANSC" evidence="13">
    <location>
        <begin position="32"/>
        <end position="109"/>
    </location>
</feature>
<keyword evidence="4 11" id="KW-1133">Transmembrane helix</keyword>
<feature type="coiled-coil region" evidence="9">
    <location>
        <begin position="110"/>
        <end position="137"/>
    </location>
</feature>
<dbReference type="InterPro" id="IPR023415">
    <property type="entry name" value="LDLR_class-A_CS"/>
</dbReference>
<dbReference type="PANTHER" id="PTHR46876">
    <property type="entry name" value="LOW-DENSITY LIPOPROTEIN RECEPTOR-RELATED PROTEIN 11"/>
    <property type="match status" value="1"/>
</dbReference>
<evidence type="ECO:0000256" key="5">
    <source>
        <dbReference type="ARBA" id="ARBA00023136"/>
    </source>
</evidence>
<feature type="region of interest" description="Disordered" evidence="10">
    <location>
        <begin position="235"/>
        <end position="254"/>
    </location>
</feature>
<keyword evidence="9" id="KW-0175">Coiled coil</keyword>
<keyword evidence="15" id="KW-1185">Reference proteome</keyword>
<evidence type="ECO:0000313" key="14">
    <source>
        <dbReference type="EnsemblMetazoa" id="XP_037870200.1"/>
    </source>
</evidence>
<dbReference type="PROSITE" id="PS50068">
    <property type="entry name" value="LDLRA_2"/>
    <property type="match status" value="1"/>
</dbReference>
<comment type="subcellular location">
    <subcellularLocation>
        <location evidence="1">Membrane</location>
        <topology evidence="1">Single-pass type I membrane protein</topology>
    </subcellularLocation>
</comment>
<dbReference type="SUPFAM" id="SSF57424">
    <property type="entry name" value="LDL receptor-like module"/>
    <property type="match status" value="1"/>
</dbReference>
<dbReference type="Gene3D" id="4.10.400.10">
    <property type="entry name" value="Low-density Lipoprotein Receptor"/>
    <property type="match status" value="1"/>
</dbReference>
<evidence type="ECO:0000256" key="9">
    <source>
        <dbReference type="SAM" id="Coils"/>
    </source>
</evidence>
<evidence type="ECO:0000256" key="11">
    <source>
        <dbReference type="SAM" id="Phobius"/>
    </source>
</evidence>
<dbReference type="PANTHER" id="PTHR46876:SF1">
    <property type="entry name" value="LOW-DENSITY LIPOPROTEIN RECEPTOR-RELATED PROTEIN 11"/>
    <property type="match status" value="1"/>
</dbReference>
<reference evidence="15" key="1">
    <citation type="journal article" date="2008" name="Insect Biochem. Mol. Biol.">
        <title>The genome of a lepidopteran model insect, the silkworm Bombyx mori.</title>
        <authorList>
            <consortium name="International Silkworm Genome Consortium"/>
        </authorList>
    </citation>
    <scope>NUCLEOTIDE SEQUENCE [LARGE SCALE GENOMIC DNA]</scope>
    <source>
        <strain evidence="15">p50T</strain>
    </source>
</reference>
<evidence type="ECO:0000256" key="2">
    <source>
        <dbReference type="ARBA" id="ARBA00022692"/>
    </source>
</evidence>
<feature type="transmembrane region" description="Helical" evidence="11">
    <location>
        <begin position="495"/>
        <end position="518"/>
    </location>
</feature>
<dbReference type="InterPro" id="IPR011106">
    <property type="entry name" value="MANSC_N"/>
</dbReference>
<dbReference type="InterPro" id="IPR002172">
    <property type="entry name" value="LDrepeatLR_classA_rpt"/>
</dbReference>
<keyword evidence="7" id="KW-0325">Glycoprotein</keyword>
<evidence type="ECO:0000256" key="10">
    <source>
        <dbReference type="SAM" id="MobiDB-lite"/>
    </source>
</evidence>
<dbReference type="SMART" id="SM00192">
    <property type="entry name" value="LDLa"/>
    <property type="match status" value="1"/>
</dbReference>
<keyword evidence="5 11" id="KW-0472">Membrane</keyword>
<evidence type="ECO:0000313" key="15">
    <source>
        <dbReference type="Proteomes" id="UP000005204"/>
    </source>
</evidence>
<name>A0A8R2R1U8_BOMMO</name>
<dbReference type="InterPro" id="IPR013980">
    <property type="entry name" value="MANSC_dom"/>
</dbReference>
<reference evidence="14" key="2">
    <citation type="submission" date="2022-06" db="UniProtKB">
        <authorList>
            <consortium name="EnsemblMetazoa"/>
        </authorList>
    </citation>
    <scope>IDENTIFICATION</scope>
    <source>
        <strain evidence="14">p50T (Dazao)</strain>
    </source>
</reference>
<dbReference type="Proteomes" id="UP000005204">
    <property type="component" value="Unassembled WGS sequence"/>
</dbReference>
<feature type="chain" id="PRO_5035909548" description="MANSC domain-containing protein" evidence="12">
    <location>
        <begin position="19"/>
        <end position="544"/>
    </location>
</feature>
<comment type="caution">
    <text evidence="8">Lacks conserved residue(s) required for the propagation of feature annotation.</text>
</comment>
<evidence type="ECO:0000256" key="12">
    <source>
        <dbReference type="SAM" id="SignalP"/>
    </source>
</evidence>
<sequence length="544" mass="59706">MESRAWVWWLGVAALASARELDPAACVARFDVQRDKIIRTEESREMGARYLSELDVGTRAECLRLCCETEACDVFVYEEKGPGSCYLFKCGPPEDFRCKFTAHSNFSSGVLALSRRLAELQDQEQRAHHERELANLRYHSELHGIIITCAIALRCTLKIQRSHMLGTRYRSGPGTAASTSTTPAPPPPPPPRTNLPLQSPAPTPGRCRWNQFECRRGGECVAVYNACDGVPQCADGSDEPPQLSCPSPPTAPSALPITTVPTTTRHAPPMQDSMDLSVGSDSLVDGDRWPHRLTQAQPPHRYTGTESGPSSHIFSHKGGLLQEPSGDAQFPAFEPPWQRRPWGSQAGVGGMEERGWGAGYPRLAWPEPDLRRAWPVPQQRQDTEMQMYMPAKTMPEVPIVYSSQQQTLRDGPKKGLELPPPTAPPPSPAPDLREENKPPLLENHTKKKPIKEIIQTAESNKAVAREPGGAASARRHPAPPPPLDDHDGLSEHPPAAVLLLVLGVSLTGALAGMLACRARAARRRLRRKSALAHDADYLVNGMYL</sequence>
<feature type="region of interest" description="Disordered" evidence="10">
    <location>
        <begin position="168"/>
        <end position="202"/>
    </location>
</feature>
<evidence type="ECO:0000256" key="1">
    <source>
        <dbReference type="ARBA" id="ARBA00004479"/>
    </source>
</evidence>
<dbReference type="EnsemblMetazoa" id="XM_038014272.1">
    <property type="protein sequence ID" value="XP_037870200.1"/>
    <property type="gene ID" value="LOC692993"/>
</dbReference>
<dbReference type="SMART" id="SM00765">
    <property type="entry name" value="MANEC"/>
    <property type="match status" value="1"/>
</dbReference>
<keyword evidence="6" id="KW-1015">Disulfide bond</keyword>
<feature type="signal peptide" evidence="12">
    <location>
        <begin position="1"/>
        <end position="18"/>
    </location>
</feature>
<dbReference type="PROSITE" id="PS01209">
    <property type="entry name" value="LDLRA_1"/>
    <property type="match status" value="1"/>
</dbReference>
<evidence type="ECO:0000256" key="4">
    <source>
        <dbReference type="ARBA" id="ARBA00022989"/>
    </source>
</evidence>
<feature type="compositionally biased region" description="Pro residues" evidence="10">
    <location>
        <begin position="183"/>
        <end position="202"/>
    </location>
</feature>
<keyword evidence="3 12" id="KW-0732">Signal</keyword>
<dbReference type="InterPro" id="IPR036055">
    <property type="entry name" value="LDL_receptor-like_sf"/>
</dbReference>
<keyword evidence="2 11" id="KW-0812">Transmembrane</keyword>
<dbReference type="CDD" id="cd00112">
    <property type="entry name" value="LDLa"/>
    <property type="match status" value="1"/>
</dbReference>
<feature type="region of interest" description="Disordered" evidence="10">
    <location>
        <begin position="403"/>
        <end position="490"/>
    </location>
</feature>
<dbReference type="AlphaFoldDB" id="A0A8R2R1U8"/>
<proteinExistence type="predicted"/>
<feature type="region of interest" description="Disordered" evidence="10">
    <location>
        <begin position="293"/>
        <end position="317"/>
    </location>
</feature>
<dbReference type="GO" id="GO:0016020">
    <property type="term" value="C:membrane"/>
    <property type="evidence" value="ECO:0007669"/>
    <property type="project" value="UniProtKB-SubCell"/>
</dbReference>
<protein>
    <recommendedName>
        <fullName evidence="13">MANSC domain-containing protein</fullName>
    </recommendedName>
</protein>
<evidence type="ECO:0000256" key="7">
    <source>
        <dbReference type="ARBA" id="ARBA00023180"/>
    </source>
</evidence>
<dbReference type="Pfam" id="PF07502">
    <property type="entry name" value="MANEC"/>
    <property type="match status" value="1"/>
</dbReference>
<evidence type="ECO:0000259" key="13">
    <source>
        <dbReference type="PROSITE" id="PS50986"/>
    </source>
</evidence>
<evidence type="ECO:0000256" key="3">
    <source>
        <dbReference type="ARBA" id="ARBA00022729"/>
    </source>
</evidence>
<feature type="compositionally biased region" description="Polar residues" evidence="10">
    <location>
        <begin position="304"/>
        <end position="313"/>
    </location>
</feature>
<feature type="compositionally biased region" description="Pro residues" evidence="10">
    <location>
        <begin position="418"/>
        <end position="429"/>
    </location>
</feature>